<dbReference type="Gene3D" id="4.10.1080.10">
    <property type="entry name" value="TSP type-3 repeat"/>
    <property type="match status" value="1"/>
</dbReference>
<proteinExistence type="predicted"/>
<dbReference type="SUPFAM" id="SSF141523">
    <property type="entry name" value="L,D-transpeptidase catalytic domain-like"/>
    <property type="match status" value="1"/>
</dbReference>
<evidence type="ECO:0000256" key="5">
    <source>
        <dbReference type="ARBA" id="ARBA00022729"/>
    </source>
</evidence>
<organism evidence="14 15">
    <name type="scientific">Candidatus Magasanikbacteria bacterium GW2011_GWA2_42_32</name>
    <dbReference type="NCBI Taxonomy" id="1619039"/>
    <lineage>
        <taxon>Bacteria</taxon>
        <taxon>Candidatus Magasanikiibacteriota</taxon>
    </lineage>
</organism>
<comment type="pathway">
    <text evidence="2 10">Cell wall biogenesis; peptidoglycan biosynthesis.</text>
</comment>
<dbReference type="InterPro" id="IPR028974">
    <property type="entry name" value="TSP_type-3_rpt"/>
</dbReference>
<evidence type="ECO:0000313" key="15">
    <source>
        <dbReference type="Proteomes" id="UP000034837"/>
    </source>
</evidence>
<keyword evidence="5 11" id="KW-0732">Signal</keyword>
<evidence type="ECO:0000256" key="9">
    <source>
        <dbReference type="ARBA" id="ARBA00023316"/>
    </source>
</evidence>
<feature type="domain" description="EF-hand" evidence="12">
    <location>
        <begin position="46"/>
        <end position="71"/>
    </location>
</feature>
<evidence type="ECO:0000256" key="8">
    <source>
        <dbReference type="ARBA" id="ARBA00022984"/>
    </source>
</evidence>
<evidence type="ECO:0000256" key="7">
    <source>
        <dbReference type="ARBA" id="ARBA00022960"/>
    </source>
</evidence>
<dbReference type="GO" id="GO:0016740">
    <property type="term" value="F:transferase activity"/>
    <property type="evidence" value="ECO:0007669"/>
    <property type="project" value="UniProtKB-KW"/>
</dbReference>
<evidence type="ECO:0000256" key="1">
    <source>
        <dbReference type="ARBA" id="ARBA00004613"/>
    </source>
</evidence>
<dbReference type="Pfam" id="PF18884">
    <property type="entry name" value="TSP3_bac"/>
    <property type="match status" value="4"/>
</dbReference>
<protein>
    <submittedName>
        <fullName evidence="14">Uncharacterized protein</fullName>
    </submittedName>
</protein>
<dbReference type="InterPro" id="IPR038063">
    <property type="entry name" value="Transpep_catalytic_dom"/>
</dbReference>
<keyword evidence="9 10" id="KW-0961">Cell wall biogenesis/degradation</keyword>
<dbReference type="GO" id="GO:0071555">
    <property type="term" value="P:cell wall organization"/>
    <property type="evidence" value="ECO:0007669"/>
    <property type="project" value="UniProtKB-UniRule"/>
</dbReference>
<keyword evidence="7 10" id="KW-0133">Cell shape</keyword>
<feature type="active site" description="Nucleophile" evidence="10">
    <location>
        <position position="221"/>
    </location>
</feature>
<dbReference type="PANTHER" id="PTHR30582">
    <property type="entry name" value="L,D-TRANSPEPTIDASE"/>
    <property type="match status" value="1"/>
</dbReference>
<dbReference type="UniPathway" id="UPA00219"/>
<dbReference type="GO" id="GO:0008360">
    <property type="term" value="P:regulation of cell shape"/>
    <property type="evidence" value="ECO:0007669"/>
    <property type="project" value="UniProtKB-UniRule"/>
</dbReference>
<comment type="subcellular location">
    <subcellularLocation>
        <location evidence="1">Secreted</location>
    </subcellularLocation>
</comment>
<evidence type="ECO:0000256" key="4">
    <source>
        <dbReference type="ARBA" id="ARBA00022679"/>
    </source>
</evidence>
<keyword evidence="8 10" id="KW-0573">Peptidoglycan synthesis</keyword>
<reference evidence="14 15" key="1">
    <citation type="journal article" date="2015" name="Nature">
        <title>rRNA introns, odd ribosomes, and small enigmatic genomes across a large radiation of phyla.</title>
        <authorList>
            <person name="Brown C.T."/>
            <person name="Hug L.A."/>
            <person name="Thomas B.C."/>
            <person name="Sharon I."/>
            <person name="Castelle C.J."/>
            <person name="Singh A."/>
            <person name="Wilkins M.J."/>
            <person name="Williams K.H."/>
            <person name="Banfield J.F."/>
        </authorList>
    </citation>
    <scope>NUCLEOTIDE SEQUENCE [LARGE SCALE GENOMIC DNA]</scope>
</reference>
<dbReference type="InterPro" id="IPR005490">
    <property type="entry name" value="LD_TPept_cat_dom"/>
</dbReference>
<feature type="domain" description="L,D-TPase catalytic" evidence="13">
    <location>
        <begin position="128"/>
        <end position="245"/>
    </location>
</feature>
<dbReference type="AlphaFoldDB" id="A0A0G1A7H5"/>
<dbReference type="InterPro" id="IPR018247">
    <property type="entry name" value="EF_Hand_1_Ca_BS"/>
</dbReference>
<dbReference type="GO" id="GO:0005576">
    <property type="term" value="C:extracellular region"/>
    <property type="evidence" value="ECO:0007669"/>
    <property type="project" value="TreeGrafter"/>
</dbReference>
<evidence type="ECO:0000313" key="14">
    <source>
        <dbReference type="EMBL" id="KKS56975.1"/>
    </source>
</evidence>
<name>A0A0G1A7H5_9BACT</name>
<keyword evidence="4" id="KW-0808">Transferase</keyword>
<dbReference type="InterPro" id="IPR002048">
    <property type="entry name" value="EF_hand_dom"/>
</dbReference>
<dbReference type="EMBL" id="LCDO01000004">
    <property type="protein sequence ID" value="KKS56975.1"/>
    <property type="molecule type" value="Genomic_DNA"/>
</dbReference>
<dbReference type="CDD" id="cd16913">
    <property type="entry name" value="YkuD_like"/>
    <property type="match status" value="1"/>
</dbReference>
<keyword evidence="3" id="KW-0964">Secreted</keyword>
<dbReference type="PROSITE" id="PS52029">
    <property type="entry name" value="LD_TPASE"/>
    <property type="match status" value="1"/>
</dbReference>
<evidence type="ECO:0000259" key="12">
    <source>
        <dbReference type="PROSITE" id="PS50222"/>
    </source>
</evidence>
<dbReference type="GO" id="GO:0071972">
    <property type="term" value="F:peptidoglycan L,D-transpeptidase activity"/>
    <property type="evidence" value="ECO:0007669"/>
    <property type="project" value="TreeGrafter"/>
</dbReference>
<dbReference type="GO" id="GO:0018104">
    <property type="term" value="P:peptidoglycan-protein cross-linking"/>
    <property type="evidence" value="ECO:0007669"/>
    <property type="project" value="TreeGrafter"/>
</dbReference>
<evidence type="ECO:0000256" key="3">
    <source>
        <dbReference type="ARBA" id="ARBA00022525"/>
    </source>
</evidence>
<sequence>MLKRLFFASFIFFFLIVLPAKAEVLDSDKDGLSDVDEMYIYHTDPQLADTDGDGYLDNQEVSKGFSSLVAGKQLKEVDSDNDGLNDAQELIVGSDLGKADTDGDGYSDGLEVDRGFDPLNSSTEKIAKKIEVDLKTQTLVYYFGDKKMDEFLISSGIPSLPTPKGQFEILKKKPIINYSGPGYYLPNTKWNLLFTYKGGLGVFVHGAYWHNNFGHPMSHGCVNVAYSNMEDLYNFSEVGTKVVIR</sequence>
<evidence type="ECO:0000256" key="6">
    <source>
        <dbReference type="ARBA" id="ARBA00022837"/>
    </source>
</evidence>
<feature type="signal peptide" evidence="11">
    <location>
        <begin position="1"/>
        <end position="22"/>
    </location>
</feature>
<evidence type="ECO:0000256" key="11">
    <source>
        <dbReference type="SAM" id="SignalP"/>
    </source>
</evidence>
<evidence type="ECO:0000256" key="10">
    <source>
        <dbReference type="PROSITE-ProRule" id="PRU01373"/>
    </source>
</evidence>
<dbReference type="PROSITE" id="PS50222">
    <property type="entry name" value="EF_HAND_2"/>
    <property type="match status" value="1"/>
</dbReference>
<evidence type="ECO:0000259" key="13">
    <source>
        <dbReference type="PROSITE" id="PS52029"/>
    </source>
</evidence>
<comment type="caution">
    <text evidence="14">The sequence shown here is derived from an EMBL/GenBank/DDBJ whole genome shotgun (WGS) entry which is preliminary data.</text>
</comment>
<dbReference type="InterPro" id="IPR059100">
    <property type="entry name" value="TSP3_bac"/>
</dbReference>
<feature type="chain" id="PRO_5002535900" evidence="11">
    <location>
        <begin position="23"/>
        <end position="245"/>
    </location>
</feature>
<dbReference type="Gene3D" id="2.40.440.10">
    <property type="entry name" value="L,D-transpeptidase catalytic domain-like"/>
    <property type="match status" value="1"/>
</dbReference>
<keyword evidence="6" id="KW-0106">Calcium</keyword>
<dbReference type="SUPFAM" id="SSF103647">
    <property type="entry name" value="TSP type-3 repeat"/>
    <property type="match status" value="1"/>
</dbReference>
<dbReference type="GO" id="GO:0005509">
    <property type="term" value="F:calcium ion binding"/>
    <property type="evidence" value="ECO:0007669"/>
    <property type="project" value="InterPro"/>
</dbReference>
<feature type="active site" description="Proton donor/acceptor" evidence="10">
    <location>
        <position position="205"/>
    </location>
</feature>
<gene>
    <name evidence="14" type="ORF">UV20_C0004G0071</name>
</gene>
<dbReference type="InterPro" id="IPR050979">
    <property type="entry name" value="LD-transpeptidase"/>
</dbReference>
<dbReference type="PROSITE" id="PS00018">
    <property type="entry name" value="EF_HAND_1"/>
    <property type="match status" value="1"/>
</dbReference>
<accession>A0A0G1A7H5</accession>
<dbReference type="PATRIC" id="fig|1619039.3.peg.626"/>
<dbReference type="Proteomes" id="UP000034837">
    <property type="component" value="Unassembled WGS sequence"/>
</dbReference>
<dbReference type="PANTHER" id="PTHR30582:SF2">
    <property type="entry name" value="L,D-TRANSPEPTIDASE YCIB-RELATED"/>
    <property type="match status" value="1"/>
</dbReference>
<evidence type="ECO:0000256" key="2">
    <source>
        <dbReference type="ARBA" id="ARBA00004752"/>
    </source>
</evidence>
<dbReference type="Pfam" id="PF03734">
    <property type="entry name" value="YkuD"/>
    <property type="match status" value="1"/>
</dbReference>